<dbReference type="Proteomes" id="UP000218689">
    <property type="component" value="Unassembled WGS sequence"/>
</dbReference>
<evidence type="ECO:0000313" key="2">
    <source>
        <dbReference type="Proteomes" id="UP000218689"/>
    </source>
</evidence>
<comment type="caution">
    <text evidence="1">The sequence shown here is derived from an EMBL/GenBank/DDBJ whole genome shotgun (WGS) entry which is preliminary data.</text>
</comment>
<gene>
    <name evidence="1" type="ORF">RsY01_368</name>
</gene>
<dbReference type="AlphaFoldDB" id="A0A224WWV9"/>
<proteinExistence type="predicted"/>
<evidence type="ECO:0000313" key="1">
    <source>
        <dbReference type="EMBL" id="GAX46788.1"/>
    </source>
</evidence>
<sequence>MTDQEYTGAPYAEKGEELTISISGSFIFTCPIDFKDFEDLRDYIISNRQDDIDNNLELSED</sequence>
<reference evidence="2" key="1">
    <citation type="submission" date="2017-08" db="EMBL/GenBank/DDBJ databases">
        <title>Draft genome sequence of Lactococcus sp. strain Rs-Y01, isolated from the gut of the lower termite Reticulitermes speratus.</title>
        <authorList>
            <person name="Ohkuma M."/>
            <person name="Yuki M."/>
        </authorList>
    </citation>
    <scope>NUCLEOTIDE SEQUENCE [LARGE SCALE GENOMIC DNA]</scope>
    <source>
        <strain evidence="2">Rs-Y01</strain>
    </source>
</reference>
<accession>A0A224WWV9</accession>
<name>A0A224WWV9_9LACT</name>
<dbReference type="EMBL" id="BEDT01000001">
    <property type="protein sequence ID" value="GAX46788.1"/>
    <property type="molecule type" value="Genomic_DNA"/>
</dbReference>
<dbReference type="RefSeq" id="WP_094783858.1">
    <property type="nucleotide sequence ID" value="NZ_BEDT01000001.1"/>
</dbReference>
<protein>
    <submittedName>
        <fullName evidence="1">Uncharacterized protein</fullName>
    </submittedName>
</protein>
<organism evidence="1 2">
    <name type="scientific">Pseudolactococcus reticulitermitis</name>
    <dbReference type="NCBI Taxonomy" id="2025039"/>
    <lineage>
        <taxon>Bacteria</taxon>
        <taxon>Bacillati</taxon>
        <taxon>Bacillota</taxon>
        <taxon>Bacilli</taxon>
        <taxon>Lactobacillales</taxon>
        <taxon>Streptococcaceae</taxon>
        <taxon>Pseudolactococcus</taxon>
    </lineage>
</organism>
<keyword evidence="2" id="KW-1185">Reference proteome</keyword>